<dbReference type="Proteomes" id="UP001624684">
    <property type="component" value="Unassembled WGS sequence"/>
</dbReference>
<reference evidence="2 3" key="1">
    <citation type="submission" date="2024-11" db="EMBL/GenBank/DDBJ databases">
        <title>First Report of Moraxella oculi in Brazil in an Infectious Bovine Keratoconjunctivitis Outbreak.</title>
        <authorList>
            <person name="Carvalho C.V."/>
            <person name="Domingues R."/>
            <person name="Coutinho C."/>
            <person name="Honorio N.T.B.S."/>
            <person name="Faza D.R.L.R."/>
            <person name="Carvalho W.A."/>
            <person name="Machado A.B.F."/>
            <person name="Martins M.F."/>
            <person name="Gaspar E.B."/>
        </authorList>
    </citation>
    <scope>NUCLEOTIDE SEQUENCE [LARGE SCALE GENOMIC DNA]</scope>
    <source>
        <strain evidence="2 3">2117LE</strain>
    </source>
</reference>
<sequence length="41" mass="4591">MAEEAGRWNAAYDNKFGANTPKSNQREADKMAFLLNVESQS</sequence>
<name>A0ABW8U6I3_9GAMM</name>
<proteinExistence type="predicted"/>
<protein>
    <submittedName>
        <fullName evidence="2">Uncharacterized protein</fullName>
    </submittedName>
</protein>
<evidence type="ECO:0000313" key="2">
    <source>
        <dbReference type="EMBL" id="MFL1732738.1"/>
    </source>
</evidence>
<organism evidence="2 3">
    <name type="scientific">Moraxella oculi</name>
    <dbReference type="NCBI Taxonomy" id="2940516"/>
    <lineage>
        <taxon>Bacteria</taxon>
        <taxon>Pseudomonadati</taxon>
        <taxon>Pseudomonadota</taxon>
        <taxon>Gammaproteobacteria</taxon>
        <taxon>Moraxellales</taxon>
        <taxon>Moraxellaceae</taxon>
        <taxon>Moraxella</taxon>
    </lineage>
</organism>
<dbReference type="RefSeq" id="WP_407069287.1">
    <property type="nucleotide sequence ID" value="NZ_JBJJXE010000010.1"/>
</dbReference>
<evidence type="ECO:0000256" key="1">
    <source>
        <dbReference type="SAM" id="MobiDB-lite"/>
    </source>
</evidence>
<gene>
    <name evidence="2" type="ORF">ACJHVH_06990</name>
</gene>
<comment type="caution">
    <text evidence="2">The sequence shown here is derived from an EMBL/GenBank/DDBJ whole genome shotgun (WGS) entry which is preliminary data.</text>
</comment>
<accession>A0ABW8U6I3</accession>
<feature type="region of interest" description="Disordered" evidence="1">
    <location>
        <begin position="1"/>
        <end position="27"/>
    </location>
</feature>
<evidence type="ECO:0000313" key="3">
    <source>
        <dbReference type="Proteomes" id="UP001624684"/>
    </source>
</evidence>
<keyword evidence="3" id="KW-1185">Reference proteome</keyword>
<dbReference type="EMBL" id="JBJJXE010000010">
    <property type="protein sequence ID" value="MFL1732738.1"/>
    <property type="molecule type" value="Genomic_DNA"/>
</dbReference>